<keyword evidence="3" id="KW-0808">Transferase</keyword>
<comment type="catalytic activity">
    <reaction evidence="8">
        <text>L-seryl-[protein] + ATP = O-phospho-L-seryl-[protein] + ADP + H(+)</text>
        <dbReference type="Rhea" id="RHEA:17989"/>
        <dbReference type="Rhea" id="RHEA-COMP:9863"/>
        <dbReference type="Rhea" id="RHEA-COMP:11604"/>
        <dbReference type="ChEBI" id="CHEBI:15378"/>
        <dbReference type="ChEBI" id="CHEBI:29999"/>
        <dbReference type="ChEBI" id="CHEBI:30616"/>
        <dbReference type="ChEBI" id="CHEBI:83421"/>
        <dbReference type="ChEBI" id="CHEBI:456216"/>
        <dbReference type="EC" id="2.7.11.1"/>
    </reaction>
</comment>
<evidence type="ECO:0000256" key="5">
    <source>
        <dbReference type="ARBA" id="ARBA00022777"/>
    </source>
</evidence>
<keyword evidence="4" id="KW-0547">Nucleotide-binding</keyword>
<dbReference type="AlphaFoldDB" id="A0A067DAQ2"/>
<keyword evidence="2" id="KW-0723">Serine/threonine-protein kinase</keyword>
<reference evidence="10 11" key="1">
    <citation type="submission" date="2014-04" db="EMBL/GenBank/DDBJ databases">
        <authorList>
            <consortium name="International Citrus Genome Consortium"/>
            <person name="Gmitter F."/>
            <person name="Chen C."/>
            <person name="Farmerie W."/>
            <person name="Harkins T."/>
            <person name="Desany B."/>
            <person name="Mohiuddin M."/>
            <person name="Kodira C."/>
            <person name="Borodovsky M."/>
            <person name="Lomsadze A."/>
            <person name="Burns P."/>
            <person name="Jenkins J."/>
            <person name="Prochnik S."/>
            <person name="Shu S."/>
            <person name="Chapman J."/>
            <person name="Pitluck S."/>
            <person name="Schmutz J."/>
            <person name="Rokhsar D."/>
        </authorList>
    </citation>
    <scope>NUCLEOTIDE SEQUENCE</scope>
</reference>
<evidence type="ECO:0000256" key="6">
    <source>
        <dbReference type="ARBA" id="ARBA00022840"/>
    </source>
</evidence>
<dbReference type="FunFam" id="1.10.510.10:FF:001023">
    <property type="entry name" value="Os07g0541700 protein"/>
    <property type="match status" value="1"/>
</dbReference>
<evidence type="ECO:0000313" key="11">
    <source>
        <dbReference type="Proteomes" id="UP000027120"/>
    </source>
</evidence>
<evidence type="ECO:0000259" key="9">
    <source>
        <dbReference type="PROSITE" id="PS50011"/>
    </source>
</evidence>
<keyword evidence="11" id="KW-1185">Reference proteome</keyword>
<organism evidence="10 11">
    <name type="scientific">Citrus sinensis</name>
    <name type="common">Sweet orange</name>
    <name type="synonym">Citrus aurantium var. sinensis</name>
    <dbReference type="NCBI Taxonomy" id="2711"/>
    <lineage>
        <taxon>Eukaryota</taxon>
        <taxon>Viridiplantae</taxon>
        <taxon>Streptophyta</taxon>
        <taxon>Embryophyta</taxon>
        <taxon>Tracheophyta</taxon>
        <taxon>Spermatophyta</taxon>
        <taxon>Magnoliopsida</taxon>
        <taxon>eudicotyledons</taxon>
        <taxon>Gunneridae</taxon>
        <taxon>Pentapetalae</taxon>
        <taxon>rosids</taxon>
        <taxon>malvids</taxon>
        <taxon>Sapindales</taxon>
        <taxon>Rutaceae</taxon>
        <taxon>Aurantioideae</taxon>
        <taxon>Citrus</taxon>
    </lineage>
</organism>
<dbReference type="STRING" id="2711.A0A067DAQ2"/>
<evidence type="ECO:0000256" key="7">
    <source>
        <dbReference type="ARBA" id="ARBA00047899"/>
    </source>
</evidence>
<proteinExistence type="predicted"/>
<dbReference type="PROSITE" id="PS00108">
    <property type="entry name" value="PROTEIN_KINASE_ST"/>
    <property type="match status" value="1"/>
</dbReference>
<dbReference type="GO" id="GO:0004674">
    <property type="term" value="F:protein serine/threonine kinase activity"/>
    <property type="evidence" value="ECO:0007669"/>
    <property type="project" value="UniProtKB-KW"/>
</dbReference>
<evidence type="ECO:0000256" key="3">
    <source>
        <dbReference type="ARBA" id="ARBA00022679"/>
    </source>
</evidence>
<feature type="non-terminal residue" evidence="10">
    <location>
        <position position="142"/>
    </location>
</feature>
<dbReference type="Proteomes" id="UP000027120">
    <property type="component" value="Unassembled WGS sequence"/>
</dbReference>
<dbReference type="PANTHER" id="PTHR27002:SF559">
    <property type="entry name" value="CYSTEINE-RICH RLK (RECEPTOR-LIKE KINASE) PROTEIN"/>
    <property type="match status" value="1"/>
</dbReference>
<dbReference type="SUPFAM" id="SSF56112">
    <property type="entry name" value="Protein kinase-like (PK-like)"/>
    <property type="match status" value="1"/>
</dbReference>
<dbReference type="EMBL" id="KK787670">
    <property type="protein sequence ID" value="KDO38635.1"/>
    <property type="molecule type" value="Genomic_DNA"/>
</dbReference>
<evidence type="ECO:0000313" key="10">
    <source>
        <dbReference type="EMBL" id="KDO38635.1"/>
    </source>
</evidence>
<feature type="domain" description="Protein kinase" evidence="9">
    <location>
        <begin position="1"/>
        <end position="142"/>
    </location>
</feature>
<name>A0A067DAQ2_CITSI</name>
<evidence type="ECO:0000256" key="4">
    <source>
        <dbReference type="ARBA" id="ARBA00022741"/>
    </source>
</evidence>
<dbReference type="GO" id="GO:0005524">
    <property type="term" value="F:ATP binding"/>
    <property type="evidence" value="ECO:0007669"/>
    <property type="project" value="UniProtKB-KW"/>
</dbReference>
<keyword evidence="5" id="KW-0418">Kinase</keyword>
<gene>
    <name evidence="10" type="ORF">CISIN_1g043694mg</name>
</gene>
<protein>
    <recommendedName>
        <fullName evidence="1">non-specific serine/threonine protein kinase</fullName>
        <ecNumber evidence="1">2.7.11.1</ecNumber>
    </recommendedName>
</protein>
<keyword evidence="6" id="KW-0067">ATP-binding</keyword>
<evidence type="ECO:0000256" key="1">
    <source>
        <dbReference type="ARBA" id="ARBA00012513"/>
    </source>
</evidence>
<accession>A0A067DAQ2</accession>
<dbReference type="PROSITE" id="PS50011">
    <property type="entry name" value="PROTEIN_KINASE_DOM"/>
    <property type="match status" value="1"/>
</dbReference>
<dbReference type="EC" id="2.7.11.1" evidence="1"/>
<dbReference type="Gene3D" id="1.10.510.10">
    <property type="entry name" value="Transferase(Phosphotransferase) domain 1"/>
    <property type="match status" value="1"/>
</dbReference>
<dbReference type="InterPro" id="IPR008271">
    <property type="entry name" value="Ser/Thr_kinase_AS"/>
</dbReference>
<evidence type="ECO:0000256" key="2">
    <source>
        <dbReference type="ARBA" id="ARBA00022527"/>
    </source>
</evidence>
<evidence type="ECO:0000256" key="8">
    <source>
        <dbReference type="ARBA" id="ARBA00048679"/>
    </source>
</evidence>
<dbReference type="InterPro" id="IPR011009">
    <property type="entry name" value="Kinase-like_dom_sf"/>
</dbReference>
<dbReference type="PANTHER" id="PTHR27002">
    <property type="entry name" value="RECEPTOR-LIKE SERINE/THREONINE-PROTEIN KINASE SD1-8"/>
    <property type="match status" value="1"/>
</dbReference>
<comment type="catalytic activity">
    <reaction evidence="7">
        <text>L-threonyl-[protein] + ATP = O-phospho-L-threonyl-[protein] + ADP + H(+)</text>
        <dbReference type="Rhea" id="RHEA:46608"/>
        <dbReference type="Rhea" id="RHEA-COMP:11060"/>
        <dbReference type="Rhea" id="RHEA-COMP:11605"/>
        <dbReference type="ChEBI" id="CHEBI:15378"/>
        <dbReference type="ChEBI" id="CHEBI:30013"/>
        <dbReference type="ChEBI" id="CHEBI:30616"/>
        <dbReference type="ChEBI" id="CHEBI:61977"/>
        <dbReference type="ChEBI" id="CHEBI:456216"/>
        <dbReference type="EC" id="2.7.11.1"/>
    </reaction>
</comment>
<dbReference type="InterPro" id="IPR000719">
    <property type="entry name" value="Prot_kinase_dom"/>
</dbReference>
<sequence length="142" mass="16460">MLMLQTVQLYLYLIFDVDPIRRFILDWKTCIHIIQGITQGLLYLQEYSKLIVIHQDLKASNILLDEDLKSKISDFGLARIFVKDDLEANTNRIVGTQESYNLWKDGKGRKLMDPSLDDTHSSWKLLTCLQIALLCVQENSND</sequence>
<dbReference type="Pfam" id="PF00069">
    <property type="entry name" value="Pkinase"/>
    <property type="match status" value="1"/>
</dbReference>
<dbReference type="SMR" id="A0A067DAQ2"/>